<organism evidence="9 10">
    <name type="scientific">Halapricum salinum</name>
    <dbReference type="NCBI Taxonomy" id="1457250"/>
    <lineage>
        <taxon>Archaea</taxon>
        <taxon>Methanobacteriati</taxon>
        <taxon>Methanobacteriota</taxon>
        <taxon>Stenosarchaea group</taxon>
        <taxon>Halobacteria</taxon>
        <taxon>Halobacteriales</taxon>
        <taxon>Haloarculaceae</taxon>
        <taxon>Halapricum</taxon>
    </lineage>
</organism>
<dbReference type="AlphaFoldDB" id="A0A4D6HGV5"/>
<evidence type="ECO:0000313" key="10">
    <source>
        <dbReference type="Proteomes" id="UP000296706"/>
    </source>
</evidence>
<dbReference type="STRING" id="1457250.GCA_000755225_01781"/>
<keyword evidence="4" id="KW-0997">Cell inner membrane</keyword>
<protein>
    <submittedName>
        <fullName evidence="9">YeeE/YedE family protein</fullName>
    </submittedName>
</protein>
<feature type="transmembrane region" description="Helical" evidence="8">
    <location>
        <begin position="139"/>
        <end position="162"/>
    </location>
</feature>
<keyword evidence="10" id="KW-1185">Reference proteome</keyword>
<dbReference type="EMBL" id="CP031310">
    <property type="protein sequence ID" value="QCC52378.1"/>
    <property type="molecule type" value="Genomic_DNA"/>
</dbReference>
<evidence type="ECO:0000313" key="9">
    <source>
        <dbReference type="EMBL" id="QCC52378.1"/>
    </source>
</evidence>
<reference evidence="9 10" key="1">
    <citation type="journal article" date="2019" name="Nat. Commun.">
        <title>A new type of DNA phosphorothioation-based antiviral system in archaea.</title>
        <authorList>
            <person name="Xiong L."/>
            <person name="Liu S."/>
            <person name="Chen S."/>
            <person name="Xiao Y."/>
            <person name="Zhu B."/>
            <person name="Gao Y."/>
            <person name="Zhang Y."/>
            <person name="Chen B."/>
            <person name="Luo J."/>
            <person name="Deng Z."/>
            <person name="Chen X."/>
            <person name="Wang L."/>
            <person name="Chen S."/>
        </authorList>
    </citation>
    <scope>NUCLEOTIDE SEQUENCE [LARGE SCALE GENOMIC DNA]</scope>
    <source>
        <strain evidence="9 10">CBA1105</strain>
    </source>
</reference>
<dbReference type="Pfam" id="PF04143">
    <property type="entry name" value="Sulf_transp"/>
    <property type="match status" value="1"/>
</dbReference>
<dbReference type="PANTHER" id="PTHR30574">
    <property type="entry name" value="INNER MEMBRANE PROTEIN YEDE"/>
    <property type="match status" value="1"/>
</dbReference>
<dbReference type="GO" id="GO:0005886">
    <property type="term" value="C:plasma membrane"/>
    <property type="evidence" value="ECO:0007669"/>
    <property type="project" value="UniProtKB-SubCell"/>
</dbReference>
<evidence type="ECO:0000256" key="2">
    <source>
        <dbReference type="ARBA" id="ARBA00022448"/>
    </source>
</evidence>
<sequence length="163" mass="16595">MIEPLQLTIDALFPNGVGHYAAGGLLIGLGVAVIYAGTGIIAGASTFLESTWSYVSSVPRLNRPSYVATRDWRVVFTLGIVGGAAIYALTLGPGGWTTDVQWWRLLVGGILVGIGTRLGKGCTSGHGVCGVGSGSNTSILNVATFMAFAIGTAQLVSALGVAP</sequence>
<dbReference type="Proteomes" id="UP000296706">
    <property type="component" value="Chromosome"/>
</dbReference>
<feature type="transmembrane region" description="Helical" evidence="8">
    <location>
        <begin position="72"/>
        <end position="90"/>
    </location>
</feature>
<dbReference type="OrthoDB" id="42259at2157"/>
<keyword evidence="5 8" id="KW-0812">Transmembrane</keyword>
<name>A0A4D6HGV5_9EURY</name>
<evidence type="ECO:0000256" key="8">
    <source>
        <dbReference type="SAM" id="Phobius"/>
    </source>
</evidence>
<proteinExistence type="predicted"/>
<keyword evidence="3" id="KW-1003">Cell membrane</keyword>
<keyword evidence="7 8" id="KW-0472">Membrane</keyword>
<evidence type="ECO:0000256" key="5">
    <source>
        <dbReference type="ARBA" id="ARBA00022692"/>
    </source>
</evidence>
<evidence type="ECO:0000256" key="7">
    <source>
        <dbReference type="ARBA" id="ARBA00023136"/>
    </source>
</evidence>
<feature type="transmembrane region" description="Helical" evidence="8">
    <location>
        <begin position="102"/>
        <end position="119"/>
    </location>
</feature>
<keyword evidence="6 8" id="KW-1133">Transmembrane helix</keyword>
<feature type="transmembrane region" description="Helical" evidence="8">
    <location>
        <begin position="20"/>
        <end position="44"/>
    </location>
</feature>
<dbReference type="KEGG" id="hsn:DV733_14560"/>
<evidence type="ECO:0000256" key="1">
    <source>
        <dbReference type="ARBA" id="ARBA00004429"/>
    </source>
</evidence>
<gene>
    <name evidence="9" type="ORF">DV733_14560</name>
</gene>
<comment type="subcellular location">
    <subcellularLocation>
        <location evidence="1">Cell inner membrane</location>
        <topology evidence="1">Multi-pass membrane protein</topology>
    </subcellularLocation>
</comment>
<evidence type="ECO:0000256" key="4">
    <source>
        <dbReference type="ARBA" id="ARBA00022519"/>
    </source>
</evidence>
<evidence type="ECO:0000256" key="3">
    <source>
        <dbReference type="ARBA" id="ARBA00022475"/>
    </source>
</evidence>
<dbReference type="RefSeq" id="WP_049992703.1">
    <property type="nucleotide sequence ID" value="NZ_CP031310.1"/>
</dbReference>
<accession>A0A4D6HGV5</accession>
<evidence type="ECO:0000256" key="6">
    <source>
        <dbReference type="ARBA" id="ARBA00022989"/>
    </source>
</evidence>
<dbReference type="PANTHER" id="PTHR30574:SF1">
    <property type="entry name" value="SULPHUR TRANSPORT DOMAIN-CONTAINING PROTEIN"/>
    <property type="match status" value="1"/>
</dbReference>
<dbReference type="GeneID" id="39849107"/>
<dbReference type="InterPro" id="IPR007272">
    <property type="entry name" value="Sulf_transp_TsuA/YedE"/>
</dbReference>
<keyword evidence="2" id="KW-0813">Transport</keyword>